<dbReference type="Gene3D" id="3.30.450.40">
    <property type="match status" value="1"/>
</dbReference>
<accession>A0A1H9GV00</accession>
<dbReference type="Pfam" id="PF03861">
    <property type="entry name" value="ANTAR"/>
    <property type="match status" value="1"/>
</dbReference>
<dbReference type="Pfam" id="PF13185">
    <property type="entry name" value="GAF_2"/>
    <property type="match status" value="1"/>
</dbReference>
<dbReference type="Gene3D" id="1.10.10.10">
    <property type="entry name" value="Winged helix-like DNA-binding domain superfamily/Winged helix DNA-binding domain"/>
    <property type="match status" value="1"/>
</dbReference>
<dbReference type="InterPro" id="IPR005561">
    <property type="entry name" value="ANTAR"/>
</dbReference>
<dbReference type="SUPFAM" id="SSF52172">
    <property type="entry name" value="CheY-like"/>
    <property type="match status" value="1"/>
</dbReference>
<reference evidence="8" key="1">
    <citation type="submission" date="2016-10" db="EMBL/GenBank/DDBJ databases">
        <authorList>
            <person name="Varghese N."/>
            <person name="Submissions S."/>
        </authorList>
    </citation>
    <scope>NUCLEOTIDE SEQUENCE [LARGE SCALE GENOMIC DNA]</scope>
    <source>
        <strain evidence="8">CGMCC 4.578</strain>
    </source>
</reference>
<sequence length="261" mass="28147">MDDLTMPPSHDGAPTAGADRQDPVERLDDATDALTMLRDGFSGEEPLDDVLQRLSETATRAVQDADAVTVTVNPEEPRTAAASDAGLVDIDEKQYSSNRGPCLEAARTRRAVRAVVGDNRDSWPEFDAAAEQHGVRAYLSVPILLPASDDSDAKHVGSLNIYSYKATAFDPFDEGVMRLFTTAASAAIDNAHRSQRSRDHIAHLETALVSRAVIDQAKGVLMAVHSCTADEAFAMLVQDSQKRNVKLREVAQGLIDSVAPH</sequence>
<organism evidence="7 8">
    <name type="scientific">Lentzea flaviverrucosa</name>
    <dbReference type="NCBI Taxonomy" id="200379"/>
    <lineage>
        <taxon>Bacteria</taxon>
        <taxon>Bacillati</taxon>
        <taxon>Actinomycetota</taxon>
        <taxon>Actinomycetes</taxon>
        <taxon>Pseudonocardiales</taxon>
        <taxon>Pseudonocardiaceae</taxon>
        <taxon>Lentzea</taxon>
    </lineage>
</organism>
<name>A0A1H9GV00_9PSEU</name>
<evidence type="ECO:0000256" key="1">
    <source>
        <dbReference type="ARBA" id="ARBA00022679"/>
    </source>
</evidence>
<feature type="domain" description="ANTAR" evidence="6">
    <location>
        <begin position="194"/>
        <end position="255"/>
    </location>
</feature>
<dbReference type="InterPro" id="IPR012074">
    <property type="entry name" value="GAF_ANTAR"/>
</dbReference>
<dbReference type="Proteomes" id="UP000199028">
    <property type="component" value="Unassembled WGS sequence"/>
</dbReference>
<dbReference type="PIRSF" id="PIRSF036625">
    <property type="entry name" value="GAF_ANTAR"/>
    <property type="match status" value="1"/>
</dbReference>
<evidence type="ECO:0000256" key="5">
    <source>
        <dbReference type="SAM" id="MobiDB-lite"/>
    </source>
</evidence>
<dbReference type="SMART" id="SM01012">
    <property type="entry name" value="ANTAR"/>
    <property type="match status" value="1"/>
</dbReference>
<evidence type="ECO:0000313" key="8">
    <source>
        <dbReference type="Proteomes" id="UP000199028"/>
    </source>
</evidence>
<dbReference type="InterPro" id="IPR036388">
    <property type="entry name" value="WH-like_DNA-bd_sf"/>
</dbReference>
<dbReference type="SUPFAM" id="SSF55781">
    <property type="entry name" value="GAF domain-like"/>
    <property type="match status" value="1"/>
</dbReference>
<proteinExistence type="predicted"/>
<evidence type="ECO:0000256" key="3">
    <source>
        <dbReference type="ARBA" id="ARBA00023015"/>
    </source>
</evidence>
<dbReference type="EMBL" id="FOFT01000002">
    <property type="protein sequence ID" value="SEQ53860.1"/>
    <property type="molecule type" value="Genomic_DNA"/>
</dbReference>
<dbReference type="InterPro" id="IPR029016">
    <property type="entry name" value="GAF-like_dom_sf"/>
</dbReference>
<keyword evidence="1" id="KW-0808">Transferase</keyword>
<evidence type="ECO:0000313" key="7">
    <source>
        <dbReference type="EMBL" id="SEQ53860.1"/>
    </source>
</evidence>
<keyword evidence="4" id="KW-0804">Transcription</keyword>
<dbReference type="PROSITE" id="PS50921">
    <property type="entry name" value="ANTAR"/>
    <property type="match status" value="1"/>
</dbReference>
<dbReference type="AlphaFoldDB" id="A0A1H9GV00"/>
<dbReference type="GO" id="GO:0016301">
    <property type="term" value="F:kinase activity"/>
    <property type="evidence" value="ECO:0007669"/>
    <property type="project" value="UniProtKB-KW"/>
</dbReference>
<dbReference type="InterPro" id="IPR003018">
    <property type="entry name" value="GAF"/>
</dbReference>
<dbReference type="InterPro" id="IPR011006">
    <property type="entry name" value="CheY-like_superfamily"/>
</dbReference>
<evidence type="ECO:0000256" key="2">
    <source>
        <dbReference type="ARBA" id="ARBA00022777"/>
    </source>
</evidence>
<gene>
    <name evidence="7" type="ORF">SAMN05216195_102677</name>
</gene>
<feature type="region of interest" description="Disordered" evidence="5">
    <location>
        <begin position="1"/>
        <end position="24"/>
    </location>
</feature>
<evidence type="ECO:0000259" key="6">
    <source>
        <dbReference type="PROSITE" id="PS50921"/>
    </source>
</evidence>
<protein>
    <submittedName>
        <fullName evidence="7">GAF domain-containing protein</fullName>
    </submittedName>
</protein>
<evidence type="ECO:0000256" key="4">
    <source>
        <dbReference type="ARBA" id="ARBA00023163"/>
    </source>
</evidence>
<keyword evidence="3" id="KW-0805">Transcription regulation</keyword>
<dbReference type="RefSeq" id="WP_245982456.1">
    <property type="nucleotide sequence ID" value="NZ_FOFT01000002.1"/>
</dbReference>
<keyword evidence="2" id="KW-0418">Kinase</keyword>
<keyword evidence="8" id="KW-1185">Reference proteome</keyword>
<dbReference type="GO" id="GO:0003723">
    <property type="term" value="F:RNA binding"/>
    <property type="evidence" value="ECO:0007669"/>
    <property type="project" value="InterPro"/>
</dbReference>
<dbReference type="SMART" id="SM00065">
    <property type="entry name" value="GAF"/>
    <property type="match status" value="1"/>
</dbReference>